<dbReference type="InterPro" id="IPR016828">
    <property type="entry name" value="Alpha-L-arabinofuranosidase"/>
</dbReference>
<dbReference type="InterPro" id="IPR006710">
    <property type="entry name" value="Glyco_hydro_43"/>
</dbReference>
<evidence type="ECO:0000256" key="5">
    <source>
        <dbReference type="PIRSR" id="PIRSR606710-1"/>
    </source>
</evidence>
<comment type="similarity">
    <text evidence="1 7">Belongs to the glycosyl hydrolase 43 family.</text>
</comment>
<reference evidence="9 10" key="1">
    <citation type="submission" date="2019-03" db="EMBL/GenBank/DDBJ databases">
        <title>Dyadobacter AR-3-6 sp. nov., isolated from arctic soil.</title>
        <authorList>
            <person name="Chaudhary D.K."/>
        </authorList>
    </citation>
    <scope>NUCLEOTIDE SEQUENCE [LARGE SCALE GENOMIC DNA]</scope>
    <source>
        <strain evidence="9 10">AR-3-6</strain>
    </source>
</reference>
<evidence type="ECO:0000256" key="2">
    <source>
        <dbReference type="ARBA" id="ARBA00022729"/>
    </source>
</evidence>
<dbReference type="EMBL" id="SMFL01000012">
    <property type="protein sequence ID" value="TDE11354.1"/>
    <property type="molecule type" value="Genomic_DNA"/>
</dbReference>
<evidence type="ECO:0000256" key="3">
    <source>
        <dbReference type="ARBA" id="ARBA00022801"/>
    </source>
</evidence>
<dbReference type="GO" id="GO:0005975">
    <property type="term" value="P:carbohydrate metabolic process"/>
    <property type="evidence" value="ECO:0007669"/>
    <property type="project" value="InterPro"/>
</dbReference>
<dbReference type="SUPFAM" id="SSF75005">
    <property type="entry name" value="Arabinanase/levansucrase/invertase"/>
    <property type="match status" value="1"/>
</dbReference>
<evidence type="ECO:0000256" key="1">
    <source>
        <dbReference type="ARBA" id="ARBA00009865"/>
    </source>
</evidence>
<feature type="active site" description="Proton acceptor" evidence="5">
    <location>
        <position position="39"/>
    </location>
</feature>
<keyword evidence="2 8" id="KW-0732">Signal</keyword>
<feature type="active site" description="Proton donor" evidence="5">
    <location>
        <position position="221"/>
    </location>
</feature>
<evidence type="ECO:0000313" key="9">
    <source>
        <dbReference type="EMBL" id="TDE11354.1"/>
    </source>
</evidence>
<dbReference type="Proteomes" id="UP000294850">
    <property type="component" value="Unassembled WGS sequence"/>
</dbReference>
<gene>
    <name evidence="9" type="ORF">E0F88_25935</name>
</gene>
<name>A0A4R5DHK7_9BACT</name>
<dbReference type="CDD" id="cd18820">
    <property type="entry name" value="GH43_LbAraf43-like"/>
    <property type="match status" value="1"/>
</dbReference>
<feature type="chain" id="PRO_5020827244" evidence="8">
    <location>
        <begin position="24"/>
        <end position="348"/>
    </location>
</feature>
<sequence length="348" mass="39359">MTLNFKTLLLAIGFLFVSQLTFSQNNKTFSNPLLPSGADPYSIHKNGYYYYTHTTQNKLVIWKTKNLADLATAESKTIWTPPAGTAYSKELWAPELHFIKGKWYMYFAADDGKNDNHRMYVLENTSADPMTGDWTFKGKVETPDDKWAIDGDIFENNGQYYMIWSGWEGDTNGQQNIYIAKMDNPWTVSGARTKISGSDYDWEKHGDLNDKNNPPHVNVNEGPQFLKHKNKVFIIYSASGCWTDFYALGMLQASATGDLMNAAAWKKSAQPVFKQSTENQVFAPGHNSFFKSPNGKEDWILYHANDESGQGCGRFRSPRAQKFTWNKDGTPNFGVPVKKGEKLAVPSE</sequence>
<organism evidence="9 10">
    <name type="scientific">Dyadobacter psychrotolerans</name>
    <dbReference type="NCBI Taxonomy" id="2541721"/>
    <lineage>
        <taxon>Bacteria</taxon>
        <taxon>Pseudomonadati</taxon>
        <taxon>Bacteroidota</taxon>
        <taxon>Cytophagia</taxon>
        <taxon>Cytophagales</taxon>
        <taxon>Spirosomataceae</taxon>
        <taxon>Dyadobacter</taxon>
    </lineage>
</organism>
<keyword evidence="3 7" id="KW-0378">Hydrolase</keyword>
<dbReference type="PANTHER" id="PTHR43817">
    <property type="entry name" value="GLYCOSYL HYDROLASE"/>
    <property type="match status" value="1"/>
</dbReference>
<comment type="caution">
    <text evidence="9">The sequence shown here is derived from an EMBL/GenBank/DDBJ whole genome shotgun (WGS) entry which is preliminary data.</text>
</comment>
<dbReference type="PIRSF" id="PIRSF025414">
    <property type="entry name" value="Alpha-L-arabinofuranosidase"/>
    <property type="match status" value="1"/>
</dbReference>
<evidence type="ECO:0000256" key="7">
    <source>
        <dbReference type="RuleBase" id="RU361187"/>
    </source>
</evidence>
<evidence type="ECO:0000256" key="6">
    <source>
        <dbReference type="PIRSR" id="PIRSR606710-2"/>
    </source>
</evidence>
<evidence type="ECO:0000256" key="8">
    <source>
        <dbReference type="SAM" id="SignalP"/>
    </source>
</evidence>
<keyword evidence="10" id="KW-1185">Reference proteome</keyword>
<evidence type="ECO:0000313" key="10">
    <source>
        <dbReference type="Proteomes" id="UP000294850"/>
    </source>
</evidence>
<protein>
    <submittedName>
        <fullName evidence="9">Glycosyl hydrolase family 43</fullName>
    </submittedName>
</protein>
<keyword evidence="4 7" id="KW-0326">Glycosidase</keyword>
<proteinExistence type="inferred from homology"/>
<evidence type="ECO:0000256" key="4">
    <source>
        <dbReference type="ARBA" id="ARBA00023295"/>
    </source>
</evidence>
<dbReference type="Gene3D" id="2.115.10.20">
    <property type="entry name" value="Glycosyl hydrolase domain, family 43"/>
    <property type="match status" value="1"/>
</dbReference>
<accession>A0A4R5DHK7</accession>
<dbReference type="OrthoDB" id="177947at2"/>
<dbReference type="RefSeq" id="WP_131961201.1">
    <property type="nucleotide sequence ID" value="NZ_SMFL01000012.1"/>
</dbReference>
<dbReference type="GO" id="GO:0004553">
    <property type="term" value="F:hydrolase activity, hydrolyzing O-glycosyl compounds"/>
    <property type="evidence" value="ECO:0007669"/>
    <property type="project" value="InterPro"/>
</dbReference>
<dbReference type="PANTHER" id="PTHR43817:SF1">
    <property type="entry name" value="HYDROLASE, FAMILY 43, PUTATIVE (AFU_ORTHOLOGUE AFUA_3G01660)-RELATED"/>
    <property type="match status" value="1"/>
</dbReference>
<feature type="site" description="Important for catalytic activity, responsible for pKa modulation of the active site Glu and correct orientation of both the proton donor and substrate" evidence="6">
    <location>
        <position position="150"/>
    </location>
</feature>
<dbReference type="Pfam" id="PF04616">
    <property type="entry name" value="Glyco_hydro_43"/>
    <property type="match status" value="1"/>
</dbReference>
<dbReference type="InterPro" id="IPR023296">
    <property type="entry name" value="Glyco_hydro_beta-prop_sf"/>
</dbReference>
<dbReference type="AlphaFoldDB" id="A0A4R5DHK7"/>
<feature type="signal peptide" evidence="8">
    <location>
        <begin position="1"/>
        <end position="23"/>
    </location>
</feature>